<keyword evidence="8" id="KW-0460">Magnesium</keyword>
<evidence type="ECO:0000256" key="1">
    <source>
        <dbReference type="ARBA" id="ARBA00013247"/>
    </source>
</evidence>
<evidence type="ECO:0000256" key="8">
    <source>
        <dbReference type="ARBA" id="ARBA00022842"/>
    </source>
</evidence>
<dbReference type="GO" id="GO:0004749">
    <property type="term" value="F:ribose phosphate diphosphokinase activity"/>
    <property type="evidence" value="ECO:0007669"/>
    <property type="project" value="UniProtKB-EC"/>
</dbReference>
<keyword evidence="2" id="KW-0808">Transferase</keyword>
<comment type="caution">
    <text evidence="10">The sequence shown here is derived from an EMBL/GenBank/DDBJ whole genome shotgun (WGS) entry which is preliminary data.</text>
</comment>
<comment type="catalytic activity">
    <reaction evidence="9">
        <text>D-ribose 5-phosphate + ATP = 5-phospho-alpha-D-ribose 1-diphosphate + AMP + H(+)</text>
        <dbReference type="Rhea" id="RHEA:15609"/>
        <dbReference type="ChEBI" id="CHEBI:15378"/>
        <dbReference type="ChEBI" id="CHEBI:30616"/>
        <dbReference type="ChEBI" id="CHEBI:58017"/>
        <dbReference type="ChEBI" id="CHEBI:78346"/>
        <dbReference type="ChEBI" id="CHEBI:456215"/>
        <dbReference type="EC" id="2.7.6.1"/>
    </reaction>
</comment>
<dbReference type="GO" id="GO:0000287">
    <property type="term" value="F:magnesium ion binding"/>
    <property type="evidence" value="ECO:0007669"/>
    <property type="project" value="InterPro"/>
</dbReference>
<dbReference type="GO" id="GO:0005737">
    <property type="term" value="C:cytoplasm"/>
    <property type="evidence" value="ECO:0007669"/>
    <property type="project" value="TreeGrafter"/>
</dbReference>
<dbReference type="GO" id="GO:0002189">
    <property type="term" value="C:ribose phosphate diphosphokinase complex"/>
    <property type="evidence" value="ECO:0007669"/>
    <property type="project" value="TreeGrafter"/>
</dbReference>
<dbReference type="NCBIfam" id="TIGR01251">
    <property type="entry name" value="ribP_PPkin"/>
    <property type="match status" value="1"/>
</dbReference>
<name>A0A2N7QFX0_9BACT</name>
<dbReference type="GO" id="GO:0005524">
    <property type="term" value="F:ATP binding"/>
    <property type="evidence" value="ECO:0007669"/>
    <property type="project" value="UniProtKB-KW"/>
</dbReference>
<dbReference type="Gene3D" id="3.40.50.2020">
    <property type="match status" value="2"/>
</dbReference>
<evidence type="ECO:0000256" key="4">
    <source>
        <dbReference type="ARBA" id="ARBA00022727"/>
    </source>
</evidence>
<dbReference type="GO" id="GO:0016301">
    <property type="term" value="F:kinase activity"/>
    <property type="evidence" value="ECO:0007669"/>
    <property type="project" value="UniProtKB-KW"/>
</dbReference>
<dbReference type="Proteomes" id="UP000235619">
    <property type="component" value="Unassembled WGS sequence"/>
</dbReference>
<reference evidence="10 11" key="1">
    <citation type="submission" date="2018-01" db="EMBL/GenBank/DDBJ databases">
        <title>Metagenomic assembled genomes from two thermal pools in the Uzon Caldera, Kamchatka, Russia.</title>
        <authorList>
            <person name="Wilkins L."/>
            <person name="Ettinger C."/>
        </authorList>
    </citation>
    <scope>NUCLEOTIDE SEQUENCE [LARGE SCALE GENOMIC DNA]</scope>
    <source>
        <strain evidence="10">ARK-04</strain>
    </source>
</reference>
<keyword evidence="7" id="KW-0067">ATP-binding</keyword>
<dbReference type="FunFam" id="3.40.50.2020:FF:000002">
    <property type="entry name" value="Ribose-phosphate pyrophosphokinase"/>
    <property type="match status" value="1"/>
</dbReference>
<keyword evidence="5" id="KW-0547">Nucleotide-binding</keyword>
<dbReference type="PANTHER" id="PTHR10210">
    <property type="entry name" value="RIBOSE-PHOSPHATE DIPHOSPHOKINASE FAMILY MEMBER"/>
    <property type="match status" value="1"/>
</dbReference>
<dbReference type="GO" id="GO:0009156">
    <property type="term" value="P:ribonucleoside monophosphate biosynthetic process"/>
    <property type="evidence" value="ECO:0007669"/>
    <property type="project" value="InterPro"/>
</dbReference>
<dbReference type="GO" id="GO:0006015">
    <property type="term" value="P:5-phosphoribose 1-diphosphate biosynthetic process"/>
    <property type="evidence" value="ECO:0007669"/>
    <property type="project" value="TreeGrafter"/>
</dbReference>
<dbReference type="PANTHER" id="PTHR10210:SF41">
    <property type="entry name" value="RIBOSE-PHOSPHATE PYROPHOSPHOKINASE 1, CHLOROPLASTIC"/>
    <property type="match status" value="1"/>
</dbReference>
<accession>A0A2N7QFX0</accession>
<dbReference type="Pfam" id="PF14572">
    <property type="entry name" value="Pribosyl_synth"/>
    <property type="match status" value="1"/>
</dbReference>
<dbReference type="AlphaFoldDB" id="A0A2N7QFX0"/>
<evidence type="ECO:0000256" key="2">
    <source>
        <dbReference type="ARBA" id="ARBA00022679"/>
    </source>
</evidence>
<dbReference type="CDD" id="cd06223">
    <property type="entry name" value="PRTases_typeI"/>
    <property type="match status" value="1"/>
</dbReference>
<dbReference type="InterPro" id="IPR029057">
    <property type="entry name" value="PRTase-like"/>
</dbReference>
<dbReference type="EMBL" id="PNJD01000118">
    <property type="protein sequence ID" value="PMP97822.1"/>
    <property type="molecule type" value="Genomic_DNA"/>
</dbReference>
<dbReference type="GO" id="GO:0006164">
    <property type="term" value="P:purine nucleotide biosynthetic process"/>
    <property type="evidence" value="ECO:0007669"/>
    <property type="project" value="TreeGrafter"/>
</dbReference>
<organism evidence="10 11">
    <name type="scientific">Thermodesulfobacterium geofontis</name>
    <dbReference type="NCBI Taxonomy" id="1295609"/>
    <lineage>
        <taxon>Bacteria</taxon>
        <taxon>Pseudomonadati</taxon>
        <taxon>Thermodesulfobacteriota</taxon>
        <taxon>Thermodesulfobacteria</taxon>
        <taxon>Thermodesulfobacteriales</taxon>
        <taxon>Thermodesulfobacteriaceae</taxon>
        <taxon>Thermodesulfobacterium</taxon>
    </lineage>
</organism>
<evidence type="ECO:0000256" key="3">
    <source>
        <dbReference type="ARBA" id="ARBA00022723"/>
    </source>
</evidence>
<proteinExistence type="predicted"/>
<keyword evidence="3" id="KW-0479">Metal-binding</keyword>
<dbReference type="InterPro" id="IPR005946">
    <property type="entry name" value="Rib-P_diPkinase"/>
</dbReference>
<dbReference type="SUPFAM" id="SSF53271">
    <property type="entry name" value="PRTase-like"/>
    <property type="match status" value="1"/>
</dbReference>
<gene>
    <name evidence="10" type="ORF">C0169_01970</name>
</gene>
<evidence type="ECO:0000313" key="10">
    <source>
        <dbReference type="EMBL" id="PMP97822.1"/>
    </source>
</evidence>
<dbReference type="InterPro" id="IPR000836">
    <property type="entry name" value="PRTase_dom"/>
</dbReference>
<dbReference type="InterPro" id="IPR000842">
    <property type="entry name" value="PRib_PP_synth_CS"/>
</dbReference>
<dbReference type="EC" id="2.7.6.1" evidence="1"/>
<sequence>AKLVANLIVVAGARRVLTMDLHAGQIQGFFDIPVDHLYALPVFLKYIKETFPIDKVVIVSPDAGGVERAREYAKRLNAGIAIVDKRREKPNESAVMNIVGDVKYKIAIIIDDMIDTAGTMCQAADAIMERGAIEVYGMATHPVLSGNAVERIKKSSLKALFISDTIPLKEEAKALEKIKVLSVANLLGEAIKRIHTDESISSLFI</sequence>
<keyword evidence="6" id="KW-0418">Kinase</keyword>
<evidence type="ECO:0000313" key="11">
    <source>
        <dbReference type="Proteomes" id="UP000235619"/>
    </source>
</evidence>
<evidence type="ECO:0000256" key="6">
    <source>
        <dbReference type="ARBA" id="ARBA00022777"/>
    </source>
</evidence>
<protein>
    <recommendedName>
        <fullName evidence="1">ribose-phosphate diphosphokinase</fullName>
        <ecNumber evidence="1">2.7.6.1</ecNumber>
    </recommendedName>
</protein>
<dbReference type="FunFam" id="3.40.50.2020:FF:000014">
    <property type="entry name" value="Ribose-phosphate pyrophosphokinase 1"/>
    <property type="match status" value="1"/>
</dbReference>
<evidence type="ECO:0000256" key="7">
    <source>
        <dbReference type="ARBA" id="ARBA00022840"/>
    </source>
</evidence>
<evidence type="ECO:0000256" key="5">
    <source>
        <dbReference type="ARBA" id="ARBA00022741"/>
    </source>
</evidence>
<feature type="non-terminal residue" evidence="10">
    <location>
        <position position="1"/>
    </location>
</feature>
<keyword evidence="4" id="KW-0545">Nucleotide biosynthesis</keyword>
<evidence type="ECO:0000256" key="9">
    <source>
        <dbReference type="ARBA" id="ARBA00049535"/>
    </source>
</evidence>
<dbReference type="PROSITE" id="PS00114">
    <property type="entry name" value="PRPP_SYNTHASE"/>
    <property type="match status" value="1"/>
</dbReference>